<gene>
    <name evidence="1" type="ORF">SAMN05421553_3684</name>
</gene>
<dbReference type="GO" id="GO:0010309">
    <property type="term" value="F:acireductone dioxygenase [iron(II)-requiring] activity"/>
    <property type="evidence" value="ECO:0007669"/>
    <property type="project" value="InterPro"/>
</dbReference>
<organism evidence="1 2">
    <name type="scientific">Pseudomonas anguilliseptica</name>
    <dbReference type="NCBI Taxonomy" id="53406"/>
    <lineage>
        <taxon>Bacteria</taxon>
        <taxon>Pseudomonadati</taxon>
        <taxon>Pseudomonadota</taxon>
        <taxon>Gammaproteobacteria</taxon>
        <taxon>Pseudomonadales</taxon>
        <taxon>Pseudomonadaceae</taxon>
        <taxon>Pseudomonas</taxon>
    </lineage>
</organism>
<sequence length="182" mass="19645">MSSLTVYHQSSPEYPNKLLTHLEDIASTLAAVGVQFSQVPVQQAVTAGTASDELLAASRVQIDQLMTAHGYTSAEVLSLCDERGEGSELARSLRAEQRCQPAHLHYYLAGRGLLALHIGEYVYSLLCEKGDLVRLPAGTAHRFDGGEHPRFAVLRLFDSPQVAVFTPLTGDFAAAFAGLDDC</sequence>
<dbReference type="EMBL" id="FNSC01000001">
    <property type="protein sequence ID" value="SED93963.1"/>
    <property type="molecule type" value="Genomic_DNA"/>
</dbReference>
<reference evidence="2" key="1">
    <citation type="submission" date="2016-10" db="EMBL/GenBank/DDBJ databases">
        <authorList>
            <person name="Varghese N."/>
            <person name="Submissions S."/>
        </authorList>
    </citation>
    <scope>NUCLEOTIDE SEQUENCE [LARGE SCALE GENOMIC DNA]</scope>
    <source>
        <strain evidence="2">DSM 12111</strain>
    </source>
</reference>
<dbReference type="Proteomes" id="UP000242849">
    <property type="component" value="Unassembled WGS sequence"/>
</dbReference>
<dbReference type="AlphaFoldDB" id="A0A1H5ES03"/>
<dbReference type="CDD" id="cd02232">
    <property type="entry name" value="cupin_ARD"/>
    <property type="match status" value="1"/>
</dbReference>
<keyword evidence="1" id="KW-0223">Dioxygenase</keyword>
<proteinExistence type="predicted"/>
<dbReference type="InterPro" id="IPR004313">
    <property type="entry name" value="ARD"/>
</dbReference>
<evidence type="ECO:0000313" key="1">
    <source>
        <dbReference type="EMBL" id="SED93963.1"/>
    </source>
</evidence>
<keyword evidence="1" id="KW-0560">Oxidoreductase</keyword>
<keyword evidence="2" id="KW-1185">Reference proteome</keyword>
<name>A0A1H5ES03_PSEAG</name>
<dbReference type="Gene3D" id="2.60.120.10">
    <property type="entry name" value="Jelly Rolls"/>
    <property type="match status" value="1"/>
</dbReference>
<dbReference type="InterPro" id="IPR011051">
    <property type="entry name" value="RmlC_Cupin_sf"/>
</dbReference>
<dbReference type="RefSeq" id="WP_090385444.1">
    <property type="nucleotide sequence ID" value="NZ_FNSC01000001.1"/>
</dbReference>
<dbReference type="InterPro" id="IPR014710">
    <property type="entry name" value="RmlC-like_jellyroll"/>
</dbReference>
<protein>
    <submittedName>
        <fullName evidence="1">Acireductone dioxygenase apoprotein</fullName>
    </submittedName>
</protein>
<dbReference type="Pfam" id="PF03079">
    <property type="entry name" value="ARD"/>
    <property type="match status" value="1"/>
</dbReference>
<accession>A0A1H5ES03</accession>
<evidence type="ECO:0000313" key="2">
    <source>
        <dbReference type="Proteomes" id="UP000242849"/>
    </source>
</evidence>
<dbReference type="OrthoDB" id="9795636at2"/>
<dbReference type="SUPFAM" id="SSF51182">
    <property type="entry name" value="RmlC-like cupins"/>
    <property type="match status" value="1"/>
</dbReference>
<dbReference type="STRING" id="53406.SAMN05421553_3684"/>